<dbReference type="STRING" id="767817.Desgi_1613"/>
<gene>
    <name evidence="5" type="ORF">Desgi_1613</name>
</gene>
<organism evidence="5 6">
    <name type="scientific">Desulfoscipio gibsoniae DSM 7213</name>
    <dbReference type="NCBI Taxonomy" id="767817"/>
    <lineage>
        <taxon>Bacteria</taxon>
        <taxon>Bacillati</taxon>
        <taxon>Bacillota</taxon>
        <taxon>Clostridia</taxon>
        <taxon>Eubacteriales</taxon>
        <taxon>Desulfallaceae</taxon>
        <taxon>Desulfoscipio</taxon>
    </lineage>
</organism>
<dbReference type="PANTHER" id="PTHR42781">
    <property type="entry name" value="SPERMIDINE/PUTRESCINE IMPORT ATP-BINDING PROTEIN POTA"/>
    <property type="match status" value="1"/>
</dbReference>
<dbReference type="eggNOG" id="COG3842">
    <property type="taxonomic scope" value="Bacteria"/>
</dbReference>
<dbReference type="InterPro" id="IPR050093">
    <property type="entry name" value="ABC_SmlMolc_Importer"/>
</dbReference>
<dbReference type="Proteomes" id="UP000013520">
    <property type="component" value="Chromosome"/>
</dbReference>
<keyword evidence="5" id="KW-0762">Sugar transport</keyword>
<dbReference type="RefSeq" id="WP_006523954.1">
    <property type="nucleotide sequence ID" value="NC_021184.1"/>
</dbReference>
<accession>R4KHG7</accession>
<dbReference type="EMBL" id="CP003273">
    <property type="protein sequence ID" value="AGL01092.1"/>
    <property type="molecule type" value="Genomic_DNA"/>
</dbReference>
<dbReference type="HOGENOM" id="CLU_000604_1_2_9"/>
<keyword evidence="2" id="KW-0547">Nucleotide-binding</keyword>
<keyword evidence="1" id="KW-0813">Transport</keyword>
<evidence type="ECO:0000256" key="2">
    <source>
        <dbReference type="ARBA" id="ARBA00022741"/>
    </source>
</evidence>
<dbReference type="SMART" id="SM00382">
    <property type="entry name" value="AAA"/>
    <property type="match status" value="1"/>
</dbReference>
<reference evidence="5 6" key="1">
    <citation type="submission" date="2012-01" db="EMBL/GenBank/DDBJ databases">
        <title>Complete sequence of Desulfotomaculum gibsoniae DSM 7213.</title>
        <authorList>
            <consortium name="US DOE Joint Genome Institute"/>
            <person name="Lucas S."/>
            <person name="Han J."/>
            <person name="Lapidus A."/>
            <person name="Cheng J.-F."/>
            <person name="Goodwin L."/>
            <person name="Pitluck S."/>
            <person name="Peters L."/>
            <person name="Ovchinnikova G."/>
            <person name="Teshima H."/>
            <person name="Detter J.C."/>
            <person name="Han C."/>
            <person name="Tapia R."/>
            <person name="Land M."/>
            <person name="Hauser L."/>
            <person name="Kyrpides N."/>
            <person name="Ivanova N."/>
            <person name="Pagani I."/>
            <person name="Parshina S."/>
            <person name="Plugge C."/>
            <person name="Muyzer G."/>
            <person name="Kuever J."/>
            <person name="Ivanova A."/>
            <person name="Nazina T."/>
            <person name="Klenk H.-P."/>
            <person name="Brambilla E."/>
            <person name="Spring S."/>
            <person name="Stams A.F."/>
            <person name="Woyke T."/>
        </authorList>
    </citation>
    <scope>NUCLEOTIDE SEQUENCE [LARGE SCALE GENOMIC DNA]</scope>
    <source>
        <strain evidence="5 6">DSM 7213</strain>
    </source>
</reference>
<evidence type="ECO:0000259" key="4">
    <source>
        <dbReference type="PROSITE" id="PS50893"/>
    </source>
</evidence>
<sequence>MLEAVDISKYFKEQAVLQEVTLKVGSEIKVIIGLNGSGKSTLLKIIAGIIKGDGGQVKINGQIVTNFSPEKRGVGYVPQHPALFNHLTVWDNIIYSVKNGRGSKDAGAQVAEMLGLADILKKKPKELSGGFKSRVSLARALASEPKVILLDEPLSDIDAATKENLLPQFRDVFKSHEIPVLYVTHDVREAEIVGDSFAVMIGGKVMEISSARMAFDMIRDNYLNSFMPAGTAVS</sequence>
<evidence type="ECO:0000313" key="5">
    <source>
        <dbReference type="EMBL" id="AGL01092.1"/>
    </source>
</evidence>
<protein>
    <submittedName>
        <fullName evidence="5">ATPase component of ABC-type sugar transporter</fullName>
    </submittedName>
</protein>
<name>R4KHG7_9FIRM</name>
<dbReference type="InterPro" id="IPR003593">
    <property type="entry name" value="AAA+_ATPase"/>
</dbReference>
<dbReference type="Gene3D" id="3.40.50.300">
    <property type="entry name" value="P-loop containing nucleotide triphosphate hydrolases"/>
    <property type="match status" value="1"/>
</dbReference>
<dbReference type="AlphaFoldDB" id="R4KHG7"/>
<dbReference type="PROSITE" id="PS50893">
    <property type="entry name" value="ABC_TRANSPORTER_2"/>
    <property type="match status" value="1"/>
</dbReference>
<evidence type="ECO:0000256" key="3">
    <source>
        <dbReference type="ARBA" id="ARBA00022840"/>
    </source>
</evidence>
<dbReference type="GO" id="GO:0016887">
    <property type="term" value="F:ATP hydrolysis activity"/>
    <property type="evidence" value="ECO:0007669"/>
    <property type="project" value="InterPro"/>
</dbReference>
<dbReference type="Pfam" id="PF00005">
    <property type="entry name" value="ABC_tran"/>
    <property type="match status" value="1"/>
</dbReference>
<evidence type="ECO:0000313" key="6">
    <source>
        <dbReference type="Proteomes" id="UP000013520"/>
    </source>
</evidence>
<feature type="domain" description="ABC transporter" evidence="4">
    <location>
        <begin position="2"/>
        <end position="227"/>
    </location>
</feature>
<dbReference type="KEGG" id="dgi:Desgi_1613"/>
<evidence type="ECO:0000256" key="1">
    <source>
        <dbReference type="ARBA" id="ARBA00022448"/>
    </source>
</evidence>
<dbReference type="InterPro" id="IPR027417">
    <property type="entry name" value="P-loop_NTPase"/>
</dbReference>
<dbReference type="GO" id="GO:0005524">
    <property type="term" value="F:ATP binding"/>
    <property type="evidence" value="ECO:0007669"/>
    <property type="project" value="UniProtKB-KW"/>
</dbReference>
<dbReference type="PANTHER" id="PTHR42781:SF4">
    <property type="entry name" value="SPERMIDINE_PUTRESCINE IMPORT ATP-BINDING PROTEIN POTA"/>
    <property type="match status" value="1"/>
</dbReference>
<keyword evidence="3" id="KW-0067">ATP-binding</keyword>
<keyword evidence="6" id="KW-1185">Reference proteome</keyword>
<dbReference type="OrthoDB" id="9802264at2"/>
<dbReference type="SUPFAM" id="SSF52540">
    <property type="entry name" value="P-loop containing nucleoside triphosphate hydrolases"/>
    <property type="match status" value="1"/>
</dbReference>
<proteinExistence type="predicted"/>
<dbReference type="InterPro" id="IPR003439">
    <property type="entry name" value="ABC_transporter-like_ATP-bd"/>
</dbReference>